<dbReference type="PANTHER" id="PTHR43591:SF24">
    <property type="entry name" value="2-METHOXY-6-POLYPRENYL-1,4-BENZOQUINOL METHYLASE, MITOCHONDRIAL"/>
    <property type="match status" value="1"/>
</dbReference>
<sequence>MTPPYTHGYAPAVLSGHRRRTAENSAAYLLPHLRPGLRLLDVGSGAGTITADLARIVGPENVTALEVEERSAQLTRDELAAQGISGVRVVVGDAHDLPFETAEFDVVHAHQVLQHVRAPIEALAQMRRVTQPGGIVAARDADYGAFRWWPEAPELDRWRELYEGAARANGGAPDAGRRLLAWAHAAGFADVGPSASTWCYATEQERAWWAGTSAERISGTALGAQLVREGRAAQEELDGIAVAFRAWAEDADGWFTLLHGEIIARA</sequence>
<feature type="domain" description="Methyltransferase type 11" evidence="1">
    <location>
        <begin position="40"/>
        <end position="137"/>
    </location>
</feature>
<proteinExistence type="predicted"/>
<dbReference type="RefSeq" id="WP_249737145.1">
    <property type="nucleotide sequence ID" value="NZ_JAKNCJ010000002.1"/>
</dbReference>
<dbReference type="Pfam" id="PF08241">
    <property type="entry name" value="Methyltransf_11"/>
    <property type="match status" value="1"/>
</dbReference>
<evidence type="ECO:0000259" key="1">
    <source>
        <dbReference type="Pfam" id="PF08241"/>
    </source>
</evidence>
<dbReference type="GO" id="GO:0008168">
    <property type="term" value="F:methyltransferase activity"/>
    <property type="evidence" value="ECO:0007669"/>
    <property type="project" value="UniProtKB-KW"/>
</dbReference>
<dbReference type="EMBL" id="JAKNCJ010000002">
    <property type="protein sequence ID" value="MCL6423049.1"/>
    <property type="molecule type" value="Genomic_DNA"/>
</dbReference>
<name>A0ABT0R1C9_9MICO</name>
<dbReference type="CDD" id="cd02440">
    <property type="entry name" value="AdoMet_MTases"/>
    <property type="match status" value="1"/>
</dbReference>
<dbReference type="GO" id="GO:0032259">
    <property type="term" value="P:methylation"/>
    <property type="evidence" value="ECO:0007669"/>
    <property type="project" value="UniProtKB-KW"/>
</dbReference>
<dbReference type="Proteomes" id="UP001203761">
    <property type="component" value="Unassembled WGS sequence"/>
</dbReference>
<gene>
    <name evidence="2" type="ORF">Bequi_06540</name>
</gene>
<keyword evidence="2" id="KW-0808">Transferase</keyword>
<organism evidence="2 3">
    <name type="scientific">Brachybacterium equifaecis</name>
    <dbReference type="NCBI Taxonomy" id="2910770"/>
    <lineage>
        <taxon>Bacteria</taxon>
        <taxon>Bacillati</taxon>
        <taxon>Actinomycetota</taxon>
        <taxon>Actinomycetes</taxon>
        <taxon>Micrococcales</taxon>
        <taxon>Dermabacteraceae</taxon>
        <taxon>Brachybacterium</taxon>
    </lineage>
</organism>
<keyword evidence="2" id="KW-0489">Methyltransferase</keyword>
<dbReference type="PANTHER" id="PTHR43591">
    <property type="entry name" value="METHYLTRANSFERASE"/>
    <property type="match status" value="1"/>
</dbReference>
<reference evidence="2" key="1">
    <citation type="submission" date="2022-02" db="EMBL/GenBank/DDBJ databases">
        <authorList>
            <person name="Lee M."/>
            <person name="Kim S.-J."/>
            <person name="Jung M.-Y."/>
        </authorList>
    </citation>
    <scope>NUCLEOTIDE SEQUENCE</scope>
    <source>
        <strain evidence="2">JHP9</strain>
    </source>
</reference>
<accession>A0ABT0R1C9</accession>
<evidence type="ECO:0000313" key="2">
    <source>
        <dbReference type="EMBL" id="MCL6423049.1"/>
    </source>
</evidence>
<dbReference type="InterPro" id="IPR013216">
    <property type="entry name" value="Methyltransf_11"/>
</dbReference>
<protein>
    <submittedName>
        <fullName evidence="2">Methyltransferase domain-containing protein</fullName>
    </submittedName>
</protein>
<evidence type="ECO:0000313" key="3">
    <source>
        <dbReference type="Proteomes" id="UP001203761"/>
    </source>
</evidence>
<comment type="caution">
    <text evidence="2">The sequence shown here is derived from an EMBL/GenBank/DDBJ whole genome shotgun (WGS) entry which is preliminary data.</text>
</comment>
<dbReference type="SUPFAM" id="SSF53335">
    <property type="entry name" value="S-adenosyl-L-methionine-dependent methyltransferases"/>
    <property type="match status" value="1"/>
</dbReference>
<keyword evidence="3" id="KW-1185">Reference proteome</keyword>
<dbReference type="Gene3D" id="3.40.50.150">
    <property type="entry name" value="Vaccinia Virus protein VP39"/>
    <property type="match status" value="1"/>
</dbReference>
<dbReference type="InterPro" id="IPR029063">
    <property type="entry name" value="SAM-dependent_MTases_sf"/>
</dbReference>